<dbReference type="OrthoDB" id="764594at2759"/>
<keyword evidence="2" id="KW-0804">Transcription</keyword>
<comment type="similarity">
    <text evidence="1">Belongs to the mTERF family.</text>
</comment>
<gene>
    <name evidence="5" type="primary">LOC109726435</name>
</gene>
<evidence type="ECO:0000256" key="2">
    <source>
        <dbReference type="ARBA" id="ARBA00022472"/>
    </source>
</evidence>
<sequence>MTHWRKTLALVSRFGSVETRGLSKALAFYAADALCCRKISTFRFFRDLCVIESSASKWASPFSSKRACSSHASTRSSAKTSSFARSRGFSNEATAQSPRAVEEDQEAILELLQGARRSSRSVVEAQEALLDYLHCTRGLNFPDAEHMSKHSPVFLQKLLEKVEKEEEIGKALTRFFRYHPINEFEPFFESIGLKPGEFNSFLPRDLMFLSDDEQLLENFRVLCNYGIARSKIGKIYRDATEIFKYKSGVLLLKLQAYEGLGLSKSSVIKVAAATPVVLIGEVNGELVKVLEGLDDFGIQRDWIGSVLSDKKFYDWRRMNALLQFFIELGFSKEEMGDLIKWHPDFLLDGSGKMVFSVVALLSKLGGGKKDLFDLFSNFPNITIGNFTKNFRKGLLFLIEIEMSPEDIEKLLVSHPEIFGSCSLKKPNSIFTYLNVGKKRLCRIIQEDPHQLKKYTLGTKLYRLPNSGADERSLREKKKFLIKIGFAEESEDMKKALKVFRGKGDELQHRYNFLVEAGLDPNDVVNMIKLAPQVLNQKIDVLERKISFLVNNLEYPLSSLVAFPSYMSYTVERVKLRFLMYNWLKDRGKASPCLALSSVLACSDKVFMKKFVNHHPEGPEVWENFKKALSLG</sequence>
<dbReference type="PANTHER" id="PTHR13068">
    <property type="entry name" value="CGI-12 PROTEIN-RELATED"/>
    <property type="match status" value="1"/>
</dbReference>
<dbReference type="InterPro" id="IPR038538">
    <property type="entry name" value="MTERF_sf"/>
</dbReference>
<evidence type="ECO:0000313" key="5">
    <source>
        <dbReference type="RefSeq" id="XP_020111608.1"/>
    </source>
</evidence>
<accession>A0A6P5H120</accession>
<dbReference type="FunFam" id="1.25.70.10:FF:000019">
    <property type="entry name" value="mTERF family protein"/>
    <property type="match status" value="1"/>
</dbReference>
<protein>
    <submittedName>
        <fullName evidence="5">Transcription termination factor MTEF18, mitochondrial-like</fullName>
    </submittedName>
</protein>
<dbReference type="GO" id="GO:0006353">
    <property type="term" value="P:DNA-templated transcription termination"/>
    <property type="evidence" value="ECO:0007669"/>
    <property type="project" value="UniProtKB-KW"/>
</dbReference>
<evidence type="ECO:0000256" key="1">
    <source>
        <dbReference type="ARBA" id="ARBA00007692"/>
    </source>
</evidence>
<reference evidence="5" key="2">
    <citation type="submission" date="2025-08" db="UniProtKB">
        <authorList>
            <consortium name="RefSeq"/>
        </authorList>
    </citation>
    <scope>IDENTIFICATION</scope>
    <source>
        <tissue evidence="5">Leaf</tissue>
    </source>
</reference>
<proteinExistence type="inferred from homology"/>
<dbReference type="FunFam" id="1.25.70.10:FF:000014">
    <property type="entry name" value="Transcription termination factor MTEF18, mitochondrial"/>
    <property type="match status" value="1"/>
</dbReference>
<dbReference type="SMART" id="SM00733">
    <property type="entry name" value="Mterf"/>
    <property type="match status" value="6"/>
</dbReference>
<dbReference type="GO" id="GO:0003676">
    <property type="term" value="F:nucleic acid binding"/>
    <property type="evidence" value="ECO:0007669"/>
    <property type="project" value="InterPro"/>
</dbReference>
<keyword evidence="2" id="KW-0806">Transcription termination</keyword>
<dbReference type="AlphaFoldDB" id="A0A6P5H120"/>
<dbReference type="PANTHER" id="PTHR13068:SF103">
    <property type="entry name" value="MITOCHONDRIAL TRANSCRIPTION TERMINATION FACTOR FAMILY PROTEIN"/>
    <property type="match status" value="1"/>
</dbReference>
<reference evidence="4" key="1">
    <citation type="journal article" date="2015" name="Nat. Genet.">
        <title>The pineapple genome and the evolution of CAM photosynthesis.</title>
        <authorList>
            <person name="Ming R."/>
            <person name="VanBuren R."/>
            <person name="Wai C.M."/>
            <person name="Tang H."/>
            <person name="Schatz M.C."/>
            <person name="Bowers J.E."/>
            <person name="Lyons E."/>
            <person name="Wang M.L."/>
            <person name="Chen J."/>
            <person name="Biggers E."/>
            <person name="Zhang J."/>
            <person name="Huang L."/>
            <person name="Zhang L."/>
            <person name="Miao W."/>
            <person name="Zhang J."/>
            <person name="Ye Z."/>
            <person name="Miao C."/>
            <person name="Lin Z."/>
            <person name="Wang H."/>
            <person name="Zhou H."/>
            <person name="Yim W.C."/>
            <person name="Priest H.D."/>
            <person name="Zheng C."/>
            <person name="Woodhouse M."/>
            <person name="Edger P.P."/>
            <person name="Guyot R."/>
            <person name="Guo H.B."/>
            <person name="Guo H."/>
            <person name="Zheng G."/>
            <person name="Singh R."/>
            <person name="Sharma A."/>
            <person name="Min X."/>
            <person name="Zheng Y."/>
            <person name="Lee H."/>
            <person name="Gurtowski J."/>
            <person name="Sedlazeck F.J."/>
            <person name="Harkess A."/>
            <person name="McKain M.R."/>
            <person name="Liao Z."/>
            <person name="Fang J."/>
            <person name="Liu J."/>
            <person name="Zhang X."/>
            <person name="Zhang Q."/>
            <person name="Hu W."/>
            <person name="Qin Y."/>
            <person name="Wang K."/>
            <person name="Chen L.Y."/>
            <person name="Shirley N."/>
            <person name="Lin Y.R."/>
            <person name="Liu L.Y."/>
            <person name="Hernandez A.G."/>
            <person name="Wright C.L."/>
            <person name="Bulone V."/>
            <person name="Tuskan G.A."/>
            <person name="Heath K."/>
            <person name="Zee F."/>
            <person name="Moore P.H."/>
            <person name="Sunkar R."/>
            <person name="Leebens-Mack J.H."/>
            <person name="Mockler T."/>
            <person name="Bennetzen J.L."/>
            <person name="Freeling M."/>
            <person name="Sankoff D."/>
            <person name="Paterson A.H."/>
            <person name="Zhu X."/>
            <person name="Yang X."/>
            <person name="Smith J.A."/>
            <person name="Cushman J.C."/>
            <person name="Paull R.E."/>
            <person name="Yu Q."/>
        </authorList>
    </citation>
    <scope>NUCLEOTIDE SEQUENCE [LARGE SCALE GENOMIC DNA]</scope>
    <source>
        <strain evidence="4">cv. F153</strain>
    </source>
</reference>
<dbReference type="Pfam" id="PF02536">
    <property type="entry name" value="mTERF"/>
    <property type="match status" value="2"/>
</dbReference>
<name>A0A6P5H120_ANACO</name>
<dbReference type="GeneID" id="109726435"/>
<keyword evidence="3" id="KW-0809">Transit peptide</keyword>
<evidence type="ECO:0000313" key="4">
    <source>
        <dbReference type="Proteomes" id="UP000515123"/>
    </source>
</evidence>
<dbReference type="RefSeq" id="XP_020111608.1">
    <property type="nucleotide sequence ID" value="XM_020256019.1"/>
</dbReference>
<evidence type="ECO:0000256" key="3">
    <source>
        <dbReference type="ARBA" id="ARBA00022946"/>
    </source>
</evidence>
<keyword evidence="2" id="KW-0805">Transcription regulation</keyword>
<dbReference type="Gene3D" id="1.25.70.10">
    <property type="entry name" value="Transcription termination factor 3, mitochondrial"/>
    <property type="match status" value="2"/>
</dbReference>
<keyword evidence="4" id="KW-1185">Reference proteome</keyword>
<dbReference type="Proteomes" id="UP000515123">
    <property type="component" value="Linkage group 2"/>
</dbReference>
<dbReference type="InterPro" id="IPR003690">
    <property type="entry name" value="MTERF"/>
</dbReference>
<organism evidence="4 5">
    <name type="scientific">Ananas comosus</name>
    <name type="common">Pineapple</name>
    <name type="synonym">Ananas ananas</name>
    <dbReference type="NCBI Taxonomy" id="4615"/>
    <lineage>
        <taxon>Eukaryota</taxon>
        <taxon>Viridiplantae</taxon>
        <taxon>Streptophyta</taxon>
        <taxon>Embryophyta</taxon>
        <taxon>Tracheophyta</taxon>
        <taxon>Spermatophyta</taxon>
        <taxon>Magnoliopsida</taxon>
        <taxon>Liliopsida</taxon>
        <taxon>Poales</taxon>
        <taxon>Bromeliaceae</taxon>
        <taxon>Bromelioideae</taxon>
        <taxon>Ananas</taxon>
    </lineage>
</organism>